<dbReference type="CDD" id="cd00093">
    <property type="entry name" value="HTH_XRE"/>
    <property type="match status" value="1"/>
</dbReference>
<evidence type="ECO:0000313" key="3">
    <source>
        <dbReference type="Proteomes" id="UP000675880"/>
    </source>
</evidence>
<protein>
    <submittedName>
        <fullName evidence="2">Transcriptional regulator</fullName>
    </submittedName>
</protein>
<dbReference type="InterPro" id="IPR010982">
    <property type="entry name" value="Lambda_DNA-bd_dom_sf"/>
</dbReference>
<gene>
    <name evidence="2" type="ORF">NSPZN2_40662</name>
</gene>
<organism evidence="2 3">
    <name type="scientific">Nitrospira defluvii</name>
    <dbReference type="NCBI Taxonomy" id="330214"/>
    <lineage>
        <taxon>Bacteria</taxon>
        <taxon>Pseudomonadati</taxon>
        <taxon>Nitrospirota</taxon>
        <taxon>Nitrospiria</taxon>
        <taxon>Nitrospirales</taxon>
        <taxon>Nitrospiraceae</taxon>
        <taxon>Nitrospira</taxon>
    </lineage>
</organism>
<dbReference type="RefSeq" id="WP_213043454.1">
    <property type="nucleotide sequence ID" value="NZ_CAJNBJ010000017.1"/>
</dbReference>
<dbReference type="EMBL" id="CAJNBJ010000017">
    <property type="protein sequence ID" value="CAE6779018.1"/>
    <property type="molecule type" value="Genomic_DNA"/>
</dbReference>
<reference evidence="2 3" key="1">
    <citation type="submission" date="2021-02" db="EMBL/GenBank/DDBJ databases">
        <authorList>
            <person name="Han P."/>
        </authorList>
    </citation>
    <scope>NUCLEOTIDE SEQUENCE [LARGE SCALE GENOMIC DNA]</scope>
    <source>
        <strain evidence="2">Candidatus Nitrospira sp. ZN2</strain>
    </source>
</reference>
<dbReference type="Proteomes" id="UP000675880">
    <property type="component" value="Unassembled WGS sequence"/>
</dbReference>
<comment type="caution">
    <text evidence="2">The sequence shown here is derived from an EMBL/GenBank/DDBJ whole genome shotgun (WGS) entry which is preliminary data.</text>
</comment>
<keyword evidence="3" id="KW-1185">Reference proteome</keyword>
<dbReference type="SMART" id="SM00530">
    <property type="entry name" value="HTH_XRE"/>
    <property type="match status" value="1"/>
</dbReference>
<evidence type="ECO:0000313" key="2">
    <source>
        <dbReference type="EMBL" id="CAE6779018.1"/>
    </source>
</evidence>
<dbReference type="InterPro" id="IPR001387">
    <property type="entry name" value="Cro/C1-type_HTH"/>
</dbReference>
<dbReference type="Pfam" id="PF12844">
    <property type="entry name" value="HTH_19"/>
    <property type="match status" value="1"/>
</dbReference>
<sequence length="112" mass="12751">MSPKDMTTFGLAISQARKDKGWALKDLASRVLREDGNAISPQYLNDIEHDRRSPSSDHMVKQFAEALGIDRDWLYYLAGRFPEDVRKKQLSENEVAEAMIAFRSGPKPKGRQ</sequence>
<dbReference type="Gene3D" id="1.10.260.40">
    <property type="entry name" value="lambda repressor-like DNA-binding domains"/>
    <property type="match status" value="1"/>
</dbReference>
<proteinExistence type="predicted"/>
<dbReference type="PROSITE" id="PS50943">
    <property type="entry name" value="HTH_CROC1"/>
    <property type="match status" value="1"/>
</dbReference>
<accession>A0ABM8RYQ1</accession>
<dbReference type="SUPFAM" id="SSF47413">
    <property type="entry name" value="lambda repressor-like DNA-binding domains"/>
    <property type="match status" value="1"/>
</dbReference>
<name>A0ABM8RYQ1_9BACT</name>
<evidence type="ECO:0000259" key="1">
    <source>
        <dbReference type="PROSITE" id="PS50943"/>
    </source>
</evidence>
<feature type="domain" description="HTH cro/C1-type" evidence="1">
    <location>
        <begin position="13"/>
        <end position="74"/>
    </location>
</feature>